<dbReference type="AlphaFoldDB" id="A0A2L1U7A6"/>
<proteinExistence type="predicted"/>
<sequence>MYTMEIKTGKCEQCEQEKGEILHLQNQKTEYHFCANCLEKYFEGQIVFDATNYWEE</sequence>
<name>A0A2L1U7A6_9BACL</name>
<dbReference type="EMBL" id="CP019656">
    <property type="protein sequence ID" value="AVF28803.1"/>
    <property type="molecule type" value="Genomic_DNA"/>
</dbReference>
<dbReference type="Proteomes" id="UP000239833">
    <property type="component" value="Plasmid unnamed1"/>
</dbReference>
<keyword evidence="1" id="KW-0614">Plasmid</keyword>
<evidence type="ECO:0000313" key="2">
    <source>
        <dbReference type="Proteomes" id="UP000239833"/>
    </source>
</evidence>
<organism evidence="1 2">
    <name type="scientific">Paenibacillus larvae subsp. larvae</name>
    <dbReference type="NCBI Taxonomy" id="147375"/>
    <lineage>
        <taxon>Bacteria</taxon>
        <taxon>Bacillati</taxon>
        <taxon>Bacillota</taxon>
        <taxon>Bacilli</taxon>
        <taxon>Bacillales</taxon>
        <taxon>Paenibacillaceae</taxon>
        <taxon>Paenibacillus</taxon>
    </lineage>
</organism>
<gene>
    <name evidence="1" type="ORF">ERICIII_04799</name>
</gene>
<dbReference type="RefSeq" id="WP_158672839.1">
    <property type="nucleotide sequence ID" value="NZ_CP019656.1"/>
</dbReference>
<protein>
    <submittedName>
        <fullName evidence="1">Uncharacterized protein</fullName>
    </submittedName>
</protein>
<accession>A0A2L1U7A6</accession>
<geneLocation type="plasmid" evidence="1">
    <name>unnamed1</name>
</geneLocation>
<evidence type="ECO:0000313" key="1">
    <source>
        <dbReference type="EMBL" id="AVF28803.1"/>
    </source>
</evidence>
<reference evidence="2" key="1">
    <citation type="submission" date="2017-02" db="EMBL/GenBank/DDBJ databases">
        <title>Delineation of Paenibacillus larvae strains originating from foulbrood outbreaks.</title>
        <authorList>
            <person name="Beims H."/>
            <person name="Bunk B."/>
            <person name="Sproeer C."/>
            <person name="Mohr K.I."/>
            <person name="Pradella S."/>
            <person name="Guenther G."/>
            <person name="Rohde M."/>
            <person name="von der Ohe W."/>
            <person name="Steinert M."/>
        </authorList>
    </citation>
    <scope>NUCLEOTIDE SEQUENCE [LARGE SCALE GENOMIC DNA]</scope>
    <source>
        <strain evidence="2">Eric_III</strain>
        <plasmid evidence="2">Plasmid unnamed1</plasmid>
    </source>
</reference>